<organism evidence="1 2">
    <name type="scientific">Halorhodospira halochloris</name>
    <name type="common">Ectothiorhodospira halochloris</name>
    <dbReference type="NCBI Taxonomy" id="1052"/>
    <lineage>
        <taxon>Bacteria</taxon>
        <taxon>Pseudomonadati</taxon>
        <taxon>Pseudomonadota</taxon>
        <taxon>Gammaproteobacteria</taxon>
        <taxon>Chromatiales</taxon>
        <taxon>Ectothiorhodospiraceae</taxon>
        <taxon>Halorhodospira</taxon>
    </lineage>
</organism>
<dbReference type="EMBL" id="AP017372">
    <property type="protein sequence ID" value="BAU57009.1"/>
    <property type="molecule type" value="Genomic_DNA"/>
</dbReference>
<name>A0A0X8XBP9_HALHR</name>
<sequence>MVLAQLAAKNEHDPHQRKEVKLGLTRMLLERGYSKDETKELMRLIDWLIQLPEDLEEAFITEAHELEEDYQMPYVTSFERAGIKKGRQEGRQEHAAETLLRLIERKFGPATKEASRARWSMLNSRSWRCGLTEFSMPRA</sequence>
<protein>
    <submittedName>
        <fullName evidence="1">Cytoplasmic protein</fullName>
    </submittedName>
</protein>
<accession>A0A0X8XBP9</accession>
<reference evidence="1" key="1">
    <citation type="submission" date="2016-02" db="EMBL/GenBank/DDBJ databases">
        <title>Halorhodospira halochloris DSM-1059 complete genome, version 2.</title>
        <authorList>
            <person name="Tsukatani Y."/>
        </authorList>
    </citation>
    <scope>NUCLEOTIDE SEQUENCE</scope>
    <source>
        <strain evidence="1">DSM 1059</strain>
    </source>
</reference>
<dbReference type="RefSeq" id="WP_096407543.1">
    <property type="nucleotide sequence ID" value="NZ_AP017372.2"/>
</dbReference>
<gene>
    <name evidence="1" type="ORF">HH1059_03310</name>
</gene>
<dbReference type="Proteomes" id="UP000218890">
    <property type="component" value="Chromosome"/>
</dbReference>
<keyword evidence="2" id="KW-1185">Reference proteome</keyword>
<dbReference type="AlphaFoldDB" id="A0A0X8XBP9"/>
<dbReference type="PANTHER" id="PTHR35586">
    <property type="entry name" value="SLL1691 PROTEIN"/>
    <property type="match status" value="1"/>
</dbReference>
<evidence type="ECO:0000313" key="1">
    <source>
        <dbReference type="EMBL" id="BAU57009.1"/>
    </source>
</evidence>
<dbReference type="PANTHER" id="PTHR35586:SF1">
    <property type="entry name" value="SLL1691 PROTEIN"/>
    <property type="match status" value="1"/>
</dbReference>
<dbReference type="KEGG" id="hhk:HH1059_03310"/>
<dbReference type="OrthoDB" id="5562276at2"/>
<evidence type="ECO:0000313" key="2">
    <source>
        <dbReference type="Proteomes" id="UP000218890"/>
    </source>
</evidence>
<proteinExistence type="predicted"/>